<keyword evidence="7" id="KW-0449">Lipoprotein</keyword>
<feature type="domain" description="Spore germination GerAC-like C-terminal" evidence="8">
    <location>
        <begin position="223"/>
        <end position="384"/>
    </location>
</feature>
<dbReference type="InterPro" id="IPR057336">
    <property type="entry name" value="GerAC_N"/>
</dbReference>
<dbReference type="PANTHER" id="PTHR35789">
    <property type="entry name" value="SPORE GERMINATION PROTEIN B3"/>
    <property type="match status" value="1"/>
</dbReference>
<comment type="caution">
    <text evidence="10">The sequence shown here is derived from an EMBL/GenBank/DDBJ whole genome shotgun (WGS) entry which is preliminary data.</text>
</comment>
<dbReference type="InterPro" id="IPR038501">
    <property type="entry name" value="Spore_GerAC_C_sf"/>
</dbReference>
<dbReference type="GO" id="GO:0009847">
    <property type="term" value="P:spore germination"/>
    <property type="evidence" value="ECO:0007669"/>
    <property type="project" value="InterPro"/>
</dbReference>
<dbReference type="EMBL" id="SIRE01000004">
    <property type="protein sequence ID" value="TBL80820.1"/>
    <property type="molecule type" value="Genomic_DNA"/>
</dbReference>
<feature type="domain" description="Spore germination protein N-terminal" evidence="9">
    <location>
        <begin position="24"/>
        <end position="198"/>
    </location>
</feature>
<dbReference type="OrthoDB" id="9816067at2"/>
<evidence type="ECO:0000256" key="4">
    <source>
        <dbReference type="ARBA" id="ARBA00022729"/>
    </source>
</evidence>
<evidence type="ECO:0000256" key="6">
    <source>
        <dbReference type="ARBA" id="ARBA00023139"/>
    </source>
</evidence>
<dbReference type="Proteomes" id="UP000293142">
    <property type="component" value="Unassembled WGS sequence"/>
</dbReference>
<dbReference type="InterPro" id="IPR046953">
    <property type="entry name" value="Spore_GerAC-like_C"/>
</dbReference>
<name>A0A4Q9DXM5_9BACL</name>
<organism evidence="10 11">
    <name type="scientific">Paenibacillus thalictri</name>
    <dbReference type="NCBI Taxonomy" id="2527873"/>
    <lineage>
        <taxon>Bacteria</taxon>
        <taxon>Bacillati</taxon>
        <taxon>Bacillota</taxon>
        <taxon>Bacilli</taxon>
        <taxon>Bacillales</taxon>
        <taxon>Paenibacillaceae</taxon>
        <taxon>Paenibacillus</taxon>
    </lineage>
</organism>
<evidence type="ECO:0000313" key="11">
    <source>
        <dbReference type="Proteomes" id="UP000293142"/>
    </source>
</evidence>
<dbReference type="Gene3D" id="3.30.300.210">
    <property type="entry name" value="Nutrient germinant receptor protein C, domain 3"/>
    <property type="match status" value="1"/>
</dbReference>
<gene>
    <name evidence="10" type="ORF">EYB31_06260</name>
</gene>
<dbReference type="PROSITE" id="PS51257">
    <property type="entry name" value="PROKAR_LIPOPROTEIN"/>
    <property type="match status" value="1"/>
</dbReference>
<evidence type="ECO:0000259" key="9">
    <source>
        <dbReference type="Pfam" id="PF25198"/>
    </source>
</evidence>
<dbReference type="Pfam" id="PF05504">
    <property type="entry name" value="Spore_GerAC"/>
    <property type="match status" value="1"/>
</dbReference>
<dbReference type="AlphaFoldDB" id="A0A4Q9DXM5"/>
<dbReference type="InterPro" id="IPR008844">
    <property type="entry name" value="Spore_GerAC-like"/>
</dbReference>
<dbReference type="RefSeq" id="WP_131012422.1">
    <property type="nucleotide sequence ID" value="NZ_SIRE01000004.1"/>
</dbReference>
<evidence type="ECO:0000256" key="1">
    <source>
        <dbReference type="ARBA" id="ARBA00004635"/>
    </source>
</evidence>
<keyword evidence="11" id="KW-1185">Reference proteome</keyword>
<evidence type="ECO:0000259" key="8">
    <source>
        <dbReference type="Pfam" id="PF05504"/>
    </source>
</evidence>
<keyword evidence="4" id="KW-0732">Signal</keyword>
<keyword evidence="3" id="KW-0309">Germination</keyword>
<dbReference type="Gene3D" id="6.20.190.10">
    <property type="entry name" value="Nutrient germinant receptor protein C, domain 1"/>
    <property type="match status" value="1"/>
</dbReference>
<reference evidence="10 11" key="1">
    <citation type="submission" date="2019-02" db="EMBL/GenBank/DDBJ databases">
        <title>Paenibacillus sp. nov., isolated from surface-sterilized tissue of Thalictrum simplex L.</title>
        <authorList>
            <person name="Tuo L."/>
        </authorList>
    </citation>
    <scope>NUCLEOTIDE SEQUENCE [LARGE SCALE GENOMIC DNA]</scope>
    <source>
        <strain evidence="10 11">N2SHLJ1</strain>
    </source>
</reference>
<evidence type="ECO:0000256" key="3">
    <source>
        <dbReference type="ARBA" id="ARBA00022544"/>
    </source>
</evidence>
<dbReference type="PANTHER" id="PTHR35789:SF1">
    <property type="entry name" value="SPORE GERMINATION PROTEIN B3"/>
    <property type="match status" value="1"/>
</dbReference>
<dbReference type="NCBIfam" id="TIGR02887">
    <property type="entry name" value="spore_ger_x_C"/>
    <property type="match status" value="1"/>
</dbReference>
<proteinExistence type="inferred from homology"/>
<evidence type="ECO:0000256" key="7">
    <source>
        <dbReference type="ARBA" id="ARBA00023288"/>
    </source>
</evidence>
<protein>
    <submittedName>
        <fullName evidence="10">Ger(X)C family spore germination protein</fullName>
    </submittedName>
</protein>
<dbReference type="Pfam" id="PF25198">
    <property type="entry name" value="Spore_GerAC_N"/>
    <property type="match status" value="1"/>
</dbReference>
<dbReference type="GO" id="GO:0016020">
    <property type="term" value="C:membrane"/>
    <property type="evidence" value="ECO:0007669"/>
    <property type="project" value="UniProtKB-SubCell"/>
</dbReference>
<comment type="similarity">
    <text evidence="2">Belongs to the GerABKC lipoprotein family.</text>
</comment>
<keyword evidence="6" id="KW-0564">Palmitate</keyword>
<evidence type="ECO:0000256" key="2">
    <source>
        <dbReference type="ARBA" id="ARBA00007886"/>
    </source>
</evidence>
<evidence type="ECO:0000313" key="10">
    <source>
        <dbReference type="EMBL" id="TBL80820.1"/>
    </source>
</evidence>
<comment type="subcellular location">
    <subcellularLocation>
        <location evidence="1">Membrane</location>
        <topology evidence="1">Lipid-anchor</topology>
    </subcellularLocation>
</comment>
<evidence type="ECO:0000256" key="5">
    <source>
        <dbReference type="ARBA" id="ARBA00023136"/>
    </source>
</evidence>
<keyword evidence="5" id="KW-0472">Membrane</keyword>
<sequence length="394" mass="43987">MKRHTVLVVILLAAWLLTACTGLRQINQLAIVTAVGLDVGEQPGSVKLSVQIVRPADARGQTGAPAGGTGEPIYSVSAEGKTIFEAIRNLGRFTSRRVYWAHNFLIVMHEDYARRGIADMVDFFTRNHELRMNTWVAVTSDKPEELISTVTGLEVVPGEAVDRLFRDNHVVGLAPGTNMMNLEEAFLSLSTEPVIARLQLKDRGISNKKPEEHGSIKQVELAGAAAFKRDKMIGWLSPKETRGLLFFLEKLDRGVEVVSCSNSKEKLTVEFNNADLKVTPLYRNQKPQFQIRLTARADVVESGCDVPLEGIRTHIEEQVEQRLKSKIEDVLNKAQRQYHSDFLKLGDVFRNKYPVEWHRIGKTWDVTFSEAEMTVQVQAAIKNTVLKAAGSGIK</sequence>
<accession>A0A4Q9DXM5</accession>